<evidence type="ECO:0000313" key="3">
    <source>
        <dbReference type="Proteomes" id="UP000827092"/>
    </source>
</evidence>
<comment type="caution">
    <text evidence="2">The sequence shown here is derived from an EMBL/GenBank/DDBJ whole genome shotgun (WGS) entry which is preliminary data.</text>
</comment>
<dbReference type="AlphaFoldDB" id="A0AAV6V1C5"/>
<keyword evidence="1" id="KW-0812">Transmembrane</keyword>
<protein>
    <recommendedName>
        <fullName evidence="4">Gustatory receptor</fullName>
    </recommendedName>
</protein>
<dbReference type="EMBL" id="JAFNEN010000210">
    <property type="protein sequence ID" value="KAG8189605.1"/>
    <property type="molecule type" value="Genomic_DNA"/>
</dbReference>
<feature type="transmembrane region" description="Helical" evidence="1">
    <location>
        <begin position="27"/>
        <end position="47"/>
    </location>
</feature>
<proteinExistence type="predicted"/>
<gene>
    <name evidence="2" type="ORF">JTE90_018961</name>
</gene>
<feature type="transmembrane region" description="Helical" evidence="1">
    <location>
        <begin position="129"/>
        <end position="157"/>
    </location>
</feature>
<keyword evidence="1" id="KW-0472">Membrane</keyword>
<dbReference type="Proteomes" id="UP000827092">
    <property type="component" value="Unassembled WGS sequence"/>
</dbReference>
<keyword evidence="1" id="KW-1133">Transmembrane helix</keyword>
<keyword evidence="3" id="KW-1185">Reference proteome</keyword>
<feature type="transmembrane region" description="Helical" evidence="1">
    <location>
        <begin position="242"/>
        <end position="260"/>
    </location>
</feature>
<reference evidence="2 3" key="1">
    <citation type="journal article" date="2022" name="Nat. Ecol. Evol.">
        <title>A masculinizing supergene underlies an exaggerated male reproductive morph in a spider.</title>
        <authorList>
            <person name="Hendrickx F."/>
            <person name="De Corte Z."/>
            <person name="Sonet G."/>
            <person name="Van Belleghem S.M."/>
            <person name="Kostlbacher S."/>
            <person name="Vangestel C."/>
        </authorList>
    </citation>
    <scope>NUCLEOTIDE SEQUENCE [LARGE SCALE GENOMIC DNA]</scope>
    <source>
        <strain evidence="2">W744_W776</strain>
    </source>
</reference>
<feature type="transmembrane region" description="Helical" evidence="1">
    <location>
        <begin position="79"/>
        <end position="101"/>
    </location>
</feature>
<sequence length="341" mass="40175">MLVSLLYTFALYSNELLKYTDFNRSKVIVSFLVWRSFIAGNWLALFLKRNRIKQSLLEMKKQQRKHKLETKKRRLMKNIITLAFLSINVFITFNITAAFYLDENLTEKWFNFLTFGYYNDGKCSKILKVAIAALFFGICKIFIATLPLLVSLFYIYYCIDLRLLISNCNELLDTLSNKKTKENLLVFIRNYSRLHCLAMQSESALSTQVLFLVALHFTMVFIQFSKLFRFHPYSASIYIENSLYPVLNTVSFFAIIYFASEVHRQDGVLRRKAKDVVFRMWLQKGTRKKSEVLRRFINSKRTIVFSACGMFNFERQVLIHSLGILCSYNLLILQLNRGYNK</sequence>
<name>A0AAV6V1C5_9ARAC</name>
<organism evidence="2 3">
    <name type="scientific">Oedothorax gibbosus</name>
    <dbReference type="NCBI Taxonomy" id="931172"/>
    <lineage>
        <taxon>Eukaryota</taxon>
        <taxon>Metazoa</taxon>
        <taxon>Ecdysozoa</taxon>
        <taxon>Arthropoda</taxon>
        <taxon>Chelicerata</taxon>
        <taxon>Arachnida</taxon>
        <taxon>Araneae</taxon>
        <taxon>Araneomorphae</taxon>
        <taxon>Entelegynae</taxon>
        <taxon>Araneoidea</taxon>
        <taxon>Linyphiidae</taxon>
        <taxon>Erigoninae</taxon>
        <taxon>Oedothorax</taxon>
    </lineage>
</organism>
<evidence type="ECO:0000313" key="2">
    <source>
        <dbReference type="EMBL" id="KAG8189605.1"/>
    </source>
</evidence>
<accession>A0AAV6V1C5</accession>
<evidence type="ECO:0000256" key="1">
    <source>
        <dbReference type="SAM" id="Phobius"/>
    </source>
</evidence>
<feature type="transmembrane region" description="Helical" evidence="1">
    <location>
        <begin position="203"/>
        <end position="222"/>
    </location>
</feature>
<evidence type="ECO:0008006" key="4">
    <source>
        <dbReference type="Google" id="ProtNLM"/>
    </source>
</evidence>